<dbReference type="GO" id="GO:0061809">
    <property type="term" value="F:NAD+ nucleosidase activity, cyclic ADP-ribose generating"/>
    <property type="evidence" value="ECO:0007669"/>
    <property type="project" value="UniProtKB-EC"/>
</dbReference>
<dbReference type="PANTHER" id="PTHR10912">
    <property type="entry name" value="ADP-RIBOSYL CYCLASE"/>
    <property type="match status" value="1"/>
</dbReference>
<evidence type="ECO:0000313" key="25">
    <source>
        <dbReference type="Proteomes" id="UP000527355"/>
    </source>
</evidence>
<evidence type="ECO:0000256" key="9">
    <source>
        <dbReference type="ARBA" id="ARBA00022801"/>
    </source>
</evidence>
<dbReference type="Gene3D" id="1.20.82.10">
    <property type="entry name" value="ADP Ribosyl Cyclase, Chain A, domain 1"/>
    <property type="match status" value="1"/>
</dbReference>
<dbReference type="Proteomes" id="UP000527355">
    <property type="component" value="Unassembled WGS sequence"/>
</dbReference>
<accession>A0A7J8AIL6</accession>
<dbReference type="EMBL" id="JABWUV010000001">
    <property type="protein sequence ID" value="KAF6386264.1"/>
    <property type="molecule type" value="Genomic_DNA"/>
</dbReference>
<evidence type="ECO:0000256" key="21">
    <source>
        <dbReference type="ARBA" id="ARBA00031840"/>
    </source>
</evidence>
<dbReference type="VEuPathDB" id="HostDB:GeneID_118666935"/>
<keyword evidence="9" id="KW-0378">Hydrolase</keyword>
<comment type="subunit">
    <text evidence="3">Homodimer.</text>
</comment>
<evidence type="ECO:0000256" key="19">
    <source>
        <dbReference type="ARBA" id="ARBA00030418"/>
    </source>
</evidence>
<evidence type="ECO:0000256" key="11">
    <source>
        <dbReference type="ARBA" id="ARBA00022968"/>
    </source>
</evidence>
<proteinExistence type="inferred from homology"/>
<evidence type="ECO:0000256" key="8">
    <source>
        <dbReference type="ARBA" id="ARBA00022692"/>
    </source>
</evidence>
<keyword evidence="14 23" id="KW-0472">Membrane</keyword>
<gene>
    <name evidence="24" type="ORF">mMyoMyo1_002435</name>
</gene>
<dbReference type="CDD" id="cd04759">
    <property type="entry name" value="Rib_hydrolase"/>
    <property type="match status" value="1"/>
</dbReference>
<dbReference type="PANTHER" id="PTHR10912:SF5">
    <property type="entry name" value="ADP-RIBOSYL CYCLASE_CYCLIC ADP-RIBOSE HYDROLASE 1"/>
    <property type="match status" value="1"/>
</dbReference>
<dbReference type="GO" id="GO:0005886">
    <property type="term" value="C:plasma membrane"/>
    <property type="evidence" value="ECO:0007669"/>
    <property type="project" value="TreeGrafter"/>
</dbReference>
<evidence type="ECO:0000256" key="20">
    <source>
        <dbReference type="ARBA" id="ARBA00031355"/>
    </source>
</evidence>
<dbReference type="Gene3D" id="3.40.50.720">
    <property type="entry name" value="NAD(P)-binding Rossmann-like Domain"/>
    <property type="match status" value="1"/>
</dbReference>
<dbReference type="GO" id="GO:0030890">
    <property type="term" value="P:positive regulation of B cell proliferation"/>
    <property type="evidence" value="ECO:0007669"/>
    <property type="project" value="TreeGrafter"/>
</dbReference>
<comment type="caution">
    <text evidence="24">The sequence shown here is derived from an EMBL/GenBank/DDBJ whole genome shotgun (WGS) entry which is preliminary data.</text>
</comment>
<keyword evidence="11" id="KW-0735">Signal-anchor</keyword>
<keyword evidence="12 23" id="KW-1133">Transmembrane helix</keyword>
<keyword evidence="10" id="KW-0521">NADP</keyword>
<evidence type="ECO:0000256" key="16">
    <source>
        <dbReference type="ARBA" id="ARBA00023180"/>
    </source>
</evidence>
<evidence type="ECO:0000256" key="3">
    <source>
        <dbReference type="ARBA" id="ARBA00011738"/>
    </source>
</evidence>
<evidence type="ECO:0000256" key="10">
    <source>
        <dbReference type="ARBA" id="ARBA00022857"/>
    </source>
</evidence>
<evidence type="ECO:0000256" key="1">
    <source>
        <dbReference type="ARBA" id="ARBA00004606"/>
    </source>
</evidence>
<dbReference type="SUPFAM" id="SSF52309">
    <property type="entry name" value="N-(deoxy)ribosyltransferase-like"/>
    <property type="match status" value="1"/>
</dbReference>
<comment type="similarity">
    <text evidence="2">Belongs to the ADP-ribosyl cyclase family.</text>
</comment>
<comment type="subcellular location">
    <subcellularLocation>
        <location evidence="1">Membrane</location>
        <topology evidence="1">Single-pass type II membrane protein</topology>
    </subcellularLocation>
</comment>
<feature type="transmembrane region" description="Helical" evidence="23">
    <location>
        <begin position="25"/>
        <end position="47"/>
    </location>
</feature>
<protein>
    <recommendedName>
        <fullName evidence="6">ADP-ribosyl cyclase/cyclic ADP-ribose hydrolase 1</fullName>
        <ecNumber evidence="5">2.4.99.20</ecNumber>
        <ecNumber evidence="4">3.2.2.6</ecNumber>
    </recommendedName>
    <alternativeName>
        <fullName evidence="21">2'-phospho-ADP-ribosyl cyclase</fullName>
    </alternativeName>
    <alternativeName>
        <fullName evidence="19">2'-phospho-ADP-ribosyl cyclase/2'-phospho-cyclic-ADP-ribose transferase</fullName>
    </alternativeName>
    <alternativeName>
        <fullName evidence="17">2'-phospho-cyclic-ADP-ribose transferase</fullName>
    </alternativeName>
    <alternativeName>
        <fullName evidence="20">ADP-ribosyl cyclase 1</fullName>
    </alternativeName>
    <alternativeName>
        <fullName evidence="18">Cyclic ADP-ribose hydrolase 1</fullName>
    </alternativeName>
</protein>
<keyword evidence="7" id="KW-0808">Transferase</keyword>
<sequence>MKASAGFSPVPGEEPGCHLSKKAKVCLGILLCVLVAGTIVAVVVGVLKWPRTPPHREWNGTGTTPHFSEIVLGRCYTYTQVLRPELRHKDCGQIGKAFMNAFLSKDPCNSSEQDYQLLLKLTNQTTPCHTNVFWSKSNQLAHQYTRVRQDMFTLEDTLMGYIADGLDWCGDAGSSEMNYQSCPHRRKDCINNPTSVFWDTVSKRFAENACGVVQVVLNGSISNTFDENSTFGRVEIHNLHPGKVSRLQAWVMHDIGGVHSHSCSSPIINDLKFILSKRNISFTCQDDYRPIKFLQCVKNPDHSSCSSII</sequence>
<evidence type="ECO:0000256" key="22">
    <source>
        <dbReference type="ARBA" id="ARBA00049238"/>
    </source>
</evidence>
<evidence type="ECO:0000256" key="15">
    <source>
        <dbReference type="ARBA" id="ARBA00023157"/>
    </source>
</evidence>
<evidence type="ECO:0000256" key="12">
    <source>
        <dbReference type="ARBA" id="ARBA00022989"/>
    </source>
</evidence>
<evidence type="ECO:0000256" key="2">
    <source>
        <dbReference type="ARBA" id="ARBA00005406"/>
    </source>
</evidence>
<dbReference type="EC" id="2.4.99.20" evidence="5"/>
<keyword evidence="13" id="KW-0520">NAD</keyword>
<evidence type="ECO:0000256" key="5">
    <source>
        <dbReference type="ARBA" id="ARBA00012600"/>
    </source>
</evidence>
<evidence type="ECO:0000256" key="4">
    <source>
        <dbReference type="ARBA" id="ARBA00011982"/>
    </source>
</evidence>
<comment type="catalytic activity">
    <reaction evidence="22">
        <text>NAD(+) + H2O = ADP-D-ribose + nicotinamide + H(+)</text>
        <dbReference type="Rhea" id="RHEA:16301"/>
        <dbReference type="ChEBI" id="CHEBI:15377"/>
        <dbReference type="ChEBI" id="CHEBI:15378"/>
        <dbReference type="ChEBI" id="CHEBI:17154"/>
        <dbReference type="ChEBI" id="CHEBI:57540"/>
        <dbReference type="ChEBI" id="CHEBI:57967"/>
        <dbReference type="EC" id="3.2.2.6"/>
    </reaction>
</comment>
<evidence type="ECO:0000313" key="24">
    <source>
        <dbReference type="EMBL" id="KAF6386264.1"/>
    </source>
</evidence>
<dbReference type="GO" id="GO:0016849">
    <property type="term" value="F:phosphorus-oxygen lyase activity"/>
    <property type="evidence" value="ECO:0007669"/>
    <property type="project" value="TreeGrafter"/>
</dbReference>
<organism evidence="24 25">
    <name type="scientific">Myotis myotis</name>
    <name type="common">Greater mouse-eared bat</name>
    <name type="synonym">Vespertilio myotis</name>
    <dbReference type="NCBI Taxonomy" id="51298"/>
    <lineage>
        <taxon>Eukaryota</taxon>
        <taxon>Metazoa</taxon>
        <taxon>Chordata</taxon>
        <taxon>Craniata</taxon>
        <taxon>Vertebrata</taxon>
        <taxon>Euteleostomi</taxon>
        <taxon>Mammalia</taxon>
        <taxon>Eutheria</taxon>
        <taxon>Laurasiatheria</taxon>
        <taxon>Chiroptera</taxon>
        <taxon>Yangochiroptera</taxon>
        <taxon>Vespertilionidae</taxon>
        <taxon>Myotis</taxon>
    </lineage>
</organism>
<keyword evidence="16" id="KW-0325">Glycoprotein</keyword>
<evidence type="ECO:0000256" key="23">
    <source>
        <dbReference type="SAM" id="Phobius"/>
    </source>
</evidence>
<dbReference type="InterPro" id="IPR003193">
    <property type="entry name" value="ADP-ribosyl_cyclase"/>
</dbReference>
<evidence type="ECO:0000256" key="6">
    <source>
        <dbReference type="ARBA" id="ARBA00015644"/>
    </source>
</evidence>
<evidence type="ECO:0000256" key="7">
    <source>
        <dbReference type="ARBA" id="ARBA00022679"/>
    </source>
</evidence>
<reference evidence="24 25" key="1">
    <citation type="journal article" date="2020" name="Nature">
        <title>Six reference-quality genomes reveal evolution of bat adaptations.</title>
        <authorList>
            <person name="Jebb D."/>
            <person name="Huang Z."/>
            <person name="Pippel M."/>
            <person name="Hughes G.M."/>
            <person name="Lavrichenko K."/>
            <person name="Devanna P."/>
            <person name="Winkler S."/>
            <person name="Jermiin L.S."/>
            <person name="Skirmuntt E.C."/>
            <person name="Katzourakis A."/>
            <person name="Burkitt-Gray L."/>
            <person name="Ray D.A."/>
            <person name="Sullivan K.A.M."/>
            <person name="Roscito J.G."/>
            <person name="Kirilenko B.M."/>
            <person name="Davalos L.M."/>
            <person name="Corthals A.P."/>
            <person name="Power M.L."/>
            <person name="Jones G."/>
            <person name="Ransome R.D."/>
            <person name="Dechmann D.K.N."/>
            <person name="Locatelli A.G."/>
            <person name="Puechmaille S.J."/>
            <person name="Fedrigo O."/>
            <person name="Jarvis E.D."/>
            <person name="Hiller M."/>
            <person name="Vernes S.C."/>
            <person name="Myers E.W."/>
            <person name="Teeling E.C."/>
        </authorList>
    </citation>
    <scope>NUCLEOTIDE SEQUENCE [LARGE SCALE GENOMIC DNA]</scope>
    <source>
        <strain evidence="24">MMyoMyo1</strain>
        <tissue evidence="24">Flight muscle</tissue>
    </source>
</reference>
<evidence type="ECO:0000256" key="14">
    <source>
        <dbReference type="ARBA" id="ARBA00023136"/>
    </source>
</evidence>
<keyword evidence="8 23" id="KW-0812">Transmembrane</keyword>
<keyword evidence="15" id="KW-1015">Disulfide bond</keyword>
<evidence type="ECO:0000256" key="13">
    <source>
        <dbReference type="ARBA" id="ARBA00023027"/>
    </source>
</evidence>
<dbReference type="Pfam" id="PF02267">
    <property type="entry name" value="Rib_hydrolayse"/>
    <property type="match status" value="1"/>
</dbReference>
<dbReference type="AlphaFoldDB" id="A0A7J8AIL6"/>
<dbReference type="EC" id="3.2.2.6" evidence="4"/>
<keyword evidence="25" id="KW-1185">Reference proteome</keyword>
<name>A0A7J8AIL6_MYOMY</name>
<evidence type="ECO:0000256" key="18">
    <source>
        <dbReference type="ARBA" id="ARBA00030272"/>
    </source>
</evidence>
<evidence type="ECO:0000256" key="17">
    <source>
        <dbReference type="ARBA" id="ARBA00029787"/>
    </source>
</evidence>
<dbReference type="GO" id="GO:0016740">
    <property type="term" value="F:transferase activity"/>
    <property type="evidence" value="ECO:0007669"/>
    <property type="project" value="UniProtKB-KW"/>
</dbReference>